<protein>
    <submittedName>
        <fullName evidence="1">Uncharacterized protein</fullName>
    </submittedName>
</protein>
<evidence type="ECO:0000313" key="2">
    <source>
        <dbReference type="Proteomes" id="UP000074294"/>
    </source>
</evidence>
<evidence type="ECO:0000313" key="1">
    <source>
        <dbReference type="EMBL" id="KUO41423.1"/>
    </source>
</evidence>
<organism evidence="1 2">
    <name type="scientific">Hadarchaeum yellowstonense</name>
    <dbReference type="NCBI Taxonomy" id="1776334"/>
    <lineage>
        <taxon>Archaea</taxon>
        <taxon>Methanobacteriati</taxon>
        <taxon>Candidatus Hadarchaeota</taxon>
        <taxon>Candidatus Hadarchaeia</taxon>
        <taxon>Candidatus Hadarchaeales</taxon>
        <taxon>Candidatus Hadarchaeaceae</taxon>
        <taxon>Candidatus Hadarchaeum</taxon>
    </lineage>
</organism>
<reference evidence="1 2" key="1">
    <citation type="journal article" date="2016" name="Nat. Microbiol.">
        <title>Genomic inference of the metabolism of cosmopolitan subsurface Archaea, Hadesarchaea.</title>
        <authorList>
            <person name="Baker B.J."/>
            <person name="Saw J.H."/>
            <person name="Lind A.E."/>
            <person name="Lazar C.S."/>
            <person name="Hinrichs K.-U."/>
            <person name="Teske A.P."/>
            <person name="Ettema T.J."/>
        </authorList>
    </citation>
    <scope>NUCLEOTIDE SEQUENCE [LARGE SCALE GENOMIC DNA]</scope>
</reference>
<name>A0A147JXS8_HADYE</name>
<dbReference type="Proteomes" id="UP000074294">
    <property type="component" value="Unassembled WGS sequence"/>
</dbReference>
<dbReference type="STRING" id="1776334.APZ16_06425"/>
<accession>A0A147JXS8</accession>
<proteinExistence type="predicted"/>
<gene>
    <name evidence="1" type="ORF">APZ16_06425</name>
</gene>
<dbReference type="EMBL" id="LQMQ01000021">
    <property type="protein sequence ID" value="KUO41423.1"/>
    <property type="molecule type" value="Genomic_DNA"/>
</dbReference>
<dbReference type="AlphaFoldDB" id="A0A147JXS8"/>
<comment type="caution">
    <text evidence="1">The sequence shown here is derived from an EMBL/GenBank/DDBJ whole genome shotgun (WGS) entry which is preliminary data.</text>
</comment>
<sequence length="70" mass="7665">MTLTLRCKPVRVDGMVKGPKCQLCGKSIQIMSYDSAYVKLVKPGEAKATFVCWSCAEKKLGEKLKEIAGV</sequence>